<sequence>MKERPIILNAEMVHAVLASRKTQMRRIMKVQPSEHFNPMNMALETDYTARWYTPGVVDKHGYLQPAKKQVFGVAGEDEGYICPFGALGDRLWVREAWMPDAPRDGTWADVEFYGCKGSPLSMIPKRFRKPEHCIHRASWNGSEMVGWTPSIHMPRWASRITLEITGVRVERLQDISQEDAHSEGLELTGWRPTYNDPDSGGEVMTPYDNFAELWESIYGEESWQANPWVWVIDFKRLDNADKAG</sequence>
<evidence type="ECO:0008006" key="4">
    <source>
        <dbReference type="Google" id="ProtNLM"/>
    </source>
</evidence>
<name>A0ABM6K5F6_PANSE</name>
<protein>
    <recommendedName>
        <fullName evidence="4">Morphogenetic protein</fullName>
    </recommendedName>
</protein>
<proteinExistence type="predicted"/>
<organism evidence="2 3">
    <name type="scientific">Pantoea stewartii subsp. stewartii DC283</name>
    <dbReference type="NCBI Taxonomy" id="660596"/>
    <lineage>
        <taxon>Bacteria</taxon>
        <taxon>Pseudomonadati</taxon>
        <taxon>Pseudomonadota</taxon>
        <taxon>Gammaproteobacteria</taxon>
        <taxon>Enterobacterales</taxon>
        <taxon>Erwiniaceae</taxon>
        <taxon>Pantoea</taxon>
    </lineage>
</organism>
<dbReference type="Proteomes" id="UP000192380">
    <property type="component" value="Chromosome"/>
</dbReference>
<evidence type="ECO:0000313" key="1">
    <source>
        <dbReference type="EMBL" id="ARF48856.1"/>
    </source>
</evidence>
<keyword evidence="3" id="KW-1185">Reference proteome</keyword>
<dbReference type="EMBL" id="CP017581">
    <property type="protein sequence ID" value="ARF49995.1"/>
    <property type="molecule type" value="Genomic_DNA"/>
</dbReference>
<dbReference type="EMBL" id="CP017581">
    <property type="protein sequence ID" value="ARF48856.1"/>
    <property type="molecule type" value="Genomic_DNA"/>
</dbReference>
<reference evidence="2 3" key="1">
    <citation type="submission" date="2016-10" db="EMBL/GenBank/DDBJ databases">
        <title>Complete Genome Assembly of Pantoea stewartii subsp. stewartii DC283, a Corn Pathogen.</title>
        <authorList>
            <person name="Duong D.A."/>
            <person name="Stevens A.M."/>
            <person name="Jensen R.V."/>
        </authorList>
    </citation>
    <scope>NUCLEOTIDE SEQUENCE [LARGE SCALE GENOMIC DNA]</scope>
    <source>
        <strain evidence="2 3">DC283</strain>
    </source>
</reference>
<evidence type="ECO:0000313" key="2">
    <source>
        <dbReference type="EMBL" id="ARF49995.1"/>
    </source>
</evidence>
<accession>A0ABM6K5F6</accession>
<dbReference type="RefSeq" id="WP_044241229.1">
    <property type="nucleotide sequence ID" value="NZ_AHIE01000001.1"/>
</dbReference>
<gene>
    <name evidence="1" type="ORF">DSJ_05580</name>
    <name evidence="2" type="ORF">DSJ_12005</name>
</gene>
<evidence type="ECO:0000313" key="3">
    <source>
        <dbReference type="Proteomes" id="UP000192380"/>
    </source>
</evidence>